<proteinExistence type="predicted"/>
<protein>
    <submittedName>
        <fullName evidence="2">Uncharacterized protein family (UPF0051)</fullName>
    </submittedName>
</protein>
<dbReference type="STRING" id="402596.SAMN04489844_1468"/>
<accession>A0A1H4NXK5</accession>
<dbReference type="InterPro" id="IPR037284">
    <property type="entry name" value="SUF_FeS_clus_asmbl_SufBD_sf"/>
</dbReference>
<feature type="compositionally biased region" description="Polar residues" evidence="1">
    <location>
        <begin position="1"/>
        <end position="10"/>
    </location>
</feature>
<sequence length="218" mass="24441">MTSSQPSEASATAVRNVIERPQPLSTLSEARQRRIAARKTPPKKWVDRYAGVLTEEYKVWQSANPQLSAEELGDATLHSMGGHNRSVYYPEEYGKELGDGAWVFVMKPPNHPQLPQVPKLSLWWARPYVIPDGEWGNRLPYQAQIATADGSLHLWPHEYVVCNDPETFAGMEGSHIHGLGGEALLDVDHLFYLMSRGISRHEATQLLFDRSPSRASPT</sequence>
<organism evidence="2 3">
    <name type="scientific">Nocardioides exalbidus</name>
    <dbReference type="NCBI Taxonomy" id="402596"/>
    <lineage>
        <taxon>Bacteria</taxon>
        <taxon>Bacillati</taxon>
        <taxon>Actinomycetota</taxon>
        <taxon>Actinomycetes</taxon>
        <taxon>Propionibacteriales</taxon>
        <taxon>Nocardioidaceae</taxon>
        <taxon>Nocardioides</taxon>
    </lineage>
</organism>
<feature type="region of interest" description="Disordered" evidence="1">
    <location>
        <begin position="1"/>
        <end position="25"/>
    </location>
</feature>
<evidence type="ECO:0000313" key="3">
    <source>
        <dbReference type="Proteomes" id="UP000198742"/>
    </source>
</evidence>
<reference evidence="3" key="1">
    <citation type="submission" date="2016-10" db="EMBL/GenBank/DDBJ databases">
        <authorList>
            <person name="Varghese N."/>
            <person name="Submissions S."/>
        </authorList>
    </citation>
    <scope>NUCLEOTIDE SEQUENCE [LARGE SCALE GENOMIC DNA]</scope>
    <source>
        <strain evidence="3">DSM 22017</strain>
    </source>
</reference>
<gene>
    <name evidence="2" type="ORF">SAMN04489844_1468</name>
</gene>
<dbReference type="Proteomes" id="UP000198742">
    <property type="component" value="Unassembled WGS sequence"/>
</dbReference>
<evidence type="ECO:0000256" key="1">
    <source>
        <dbReference type="SAM" id="MobiDB-lite"/>
    </source>
</evidence>
<name>A0A1H4NXK5_9ACTN</name>
<dbReference type="SUPFAM" id="SSF101960">
    <property type="entry name" value="Stabilizer of iron transporter SufD"/>
    <property type="match status" value="1"/>
</dbReference>
<evidence type="ECO:0000313" key="2">
    <source>
        <dbReference type="EMBL" id="SEB99372.1"/>
    </source>
</evidence>
<dbReference type="RefSeq" id="WP_175539598.1">
    <property type="nucleotide sequence ID" value="NZ_FNRT01000002.1"/>
</dbReference>
<dbReference type="EMBL" id="FNRT01000002">
    <property type="protein sequence ID" value="SEB99372.1"/>
    <property type="molecule type" value="Genomic_DNA"/>
</dbReference>
<keyword evidence="3" id="KW-1185">Reference proteome</keyword>
<dbReference type="AlphaFoldDB" id="A0A1H4NXK5"/>